<name>A0AAD4S913_9MAGN</name>
<dbReference type="AlphaFoldDB" id="A0AAD4S913"/>
<protein>
    <submittedName>
        <fullName evidence="1">Uncharacterized protein</fullName>
    </submittedName>
</protein>
<gene>
    <name evidence="1" type="ORF">MKW98_030962</name>
</gene>
<organism evidence="1 2">
    <name type="scientific">Papaver atlanticum</name>
    <dbReference type="NCBI Taxonomy" id="357466"/>
    <lineage>
        <taxon>Eukaryota</taxon>
        <taxon>Viridiplantae</taxon>
        <taxon>Streptophyta</taxon>
        <taxon>Embryophyta</taxon>
        <taxon>Tracheophyta</taxon>
        <taxon>Spermatophyta</taxon>
        <taxon>Magnoliopsida</taxon>
        <taxon>Ranunculales</taxon>
        <taxon>Papaveraceae</taxon>
        <taxon>Papaveroideae</taxon>
        <taxon>Papaver</taxon>
    </lineage>
</organism>
<comment type="caution">
    <text evidence="1">The sequence shown here is derived from an EMBL/GenBank/DDBJ whole genome shotgun (WGS) entry which is preliminary data.</text>
</comment>
<evidence type="ECO:0000313" key="1">
    <source>
        <dbReference type="EMBL" id="KAI3869781.1"/>
    </source>
</evidence>
<feature type="non-terminal residue" evidence="1">
    <location>
        <position position="1"/>
    </location>
</feature>
<dbReference type="Proteomes" id="UP001202328">
    <property type="component" value="Unassembled WGS sequence"/>
</dbReference>
<proteinExistence type="predicted"/>
<accession>A0AAD4S913</accession>
<keyword evidence="2" id="KW-1185">Reference proteome</keyword>
<sequence>MPTINNAPAVECIPKKIRYYQNQSTKSVELIFVFGNIFPKQDFSYLFGALIIPETRCRYQAYTICIKRPRIPSSSVTESGDDYVKPY</sequence>
<evidence type="ECO:0000313" key="2">
    <source>
        <dbReference type="Proteomes" id="UP001202328"/>
    </source>
</evidence>
<reference evidence="1" key="1">
    <citation type="submission" date="2022-04" db="EMBL/GenBank/DDBJ databases">
        <title>A functionally conserved STORR gene fusion in Papaver species that diverged 16.8 million years ago.</title>
        <authorList>
            <person name="Catania T."/>
        </authorList>
    </citation>
    <scope>NUCLEOTIDE SEQUENCE</scope>
    <source>
        <strain evidence="1">S-188037</strain>
    </source>
</reference>
<dbReference type="EMBL" id="JAJJMB010013238">
    <property type="protein sequence ID" value="KAI3869781.1"/>
    <property type="molecule type" value="Genomic_DNA"/>
</dbReference>